<dbReference type="EMBL" id="JAGDEL010000002">
    <property type="protein sequence ID" value="MBO1510840.1"/>
    <property type="molecule type" value="Genomic_DNA"/>
</dbReference>
<sequence>MKTLVFKKYYLDINEREQLEKEIIEKNPELVETVLGWDDEELLERINHNR</sequence>
<gene>
    <name evidence="1" type="ORF">I7822_03930</name>
</gene>
<proteinExistence type="predicted"/>
<keyword evidence="2" id="KW-1185">Reference proteome</keyword>
<protein>
    <submittedName>
        <fullName evidence="1">Uncharacterized protein</fullName>
    </submittedName>
</protein>
<accession>A0ABS3MXT3</accession>
<dbReference type="RefSeq" id="WP_207975468.1">
    <property type="nucleotide sequence ID" value="NZ_JAGDEL010000002.1"/>
</dbReference>
<comment type="caution">
    <text evidence="1">The sequence shown here is derived from an EMBL/GenBank/DDBJ whole genome shotgun (WGS) entry which is preliminary data.</text>
</comment>
<evidence type="ECO:0000313" key="2">
    <source>
        <dbReference type="Proteomes" id="UP000663981"/>
    </source>
</evidence>
<dbReference type="Proteomes" id="UP000663981">
    <property type="component" value="Unassembled WGS sequence"/>
</dbReference>
<name>A0ABS3MXT3_9BACI</name>
<evidence type="ECO:0000313" key="1">
    <source>
        <dbReference type="EMBL" id="MBO1510840.1"/>
    </source>
</evidence>
<organism evidence="1 2">
    <name type="scientific">Metabacillus bambusae</name>
    <dbReference type="NCBI Taxonomy" id="2795218"/>
    <lineage>
        <taxon>Bacteria</taxon>
        <taxon>Bacillati</taxon>
        <taxon>Bacillota</taxon>
        <taxon>Bacilli</taxon>
        <taxon>Bacillales</taxon>
        <taxon>Bacillaceae</taxon>
        <taxon>Metabacillus</taxon>
    </lineage>
</organism>
<reference evidence="1 2" key="1">
    <citation type="submission" date="2021-03" db="EMBL/GenBank/DDBJ databases">
        <title>Whole genome sequence of Metabacillus bambusae BG109.</title>
        <authorList>
            <person name="Jeong J.W."/>
        </authorList>
    </citation>
    <scope>NUCLEOTIDE SEQUENCE [LARGE SCALE GENOMIC DNA]</scope>
    <source>
        <strain evidence="1 2">BG109</strain>
    </source>
</reference>